<dbReference type="OrthoDB" id="10253954at2759"/>
<dbReference type="GO" id="GO:0004725">
    <property type="term" value="F:protein tyrosine phosphatase activity"/>
    <property type="evidence" value="ECO:0007669"/>
    <property type="project" value="InterPro"/>
</dbReference>
<dbReference type="SMART" id="SM00404">
    <property type="entry name" value="PTPc_motif"/>
    <property type="match status" value="1"/>
</dbReference>
<proteinExistence type="predicted"/>
<dbReference type="InterPro" id="IPR029021">
    <property type="entry name" value="Prot-tyrosine_phosphatase-like"/>
</dbReference>
<accession>A0A3P7MBN7</accession>
<dbReference type="PROSITE" id="PS50055">
    <property type="entry name" value="TYR_PHOSPHATASE_PTP"/>
    <property type="match status" value="1"/>
</dbReference>
<sequence length="76" mass="8554">MRSGSGPRSSLRTGAGRTGVFIALSILLERMRCEGVVDLLLTTRLLRTQRNNMIENVDQYAFCYAALLEYLASFEH</sequence>
<dbReference type="Proteomes" id="UP000281553">
    <property type="component" value="Unassembled WGS sequence"/>
</dbReference>
<dbReference type="InterPro" id="IPR000387">
    <property type="entry name" value="Tyr_Pase_dom"/>
</dbReference>
<dbReference type="Gene3D" id="3.90.190.10">
    <property type="entry name" value="Protein tyrosine phosphatase superfamily"/>
    <property type="match status" value="1"/>
</dbReference>
<dbReference type="PRINTS" id="PR00700">
    <property type="entry name" value="PRTYPHPHTASE"/>
</dbReference>
<dbReference type="InterPro" id="IPR050348">
    <property type="entry name" value="Protein-Tyr_Phosphatase"/>
</dbReference>
<protein>
    <recommendedName>
        <fullName evidence="5">Tyrosine specific protein phosphatases domain-containing protein</fullName>
    </recommendedName>
</protein>
<dbReference type="PANTHER" id="PTHR19134:SF449">
    <property type="entry name" value="TYROSINE-PROTEIN PHOSPHATASE 1"/>
    <property type="match status" value="1"/>
</dbReference>
<organism evidence="3 4">
    <name type="scientific">Dibothriocephalus latus</name>
    <name type="common">Fish tapeworm</name>
    <name type="synonym">Diphyllobothrium latum</name>
    <dbReference type="NCBI Taxonomy" id="60516"/>
    <lineage>
        <taxon>Eukaryota</taxon>
        <taxon>Metazoa</taxon>
        <taxon>Spiralia</taxon>
        <taxon>Lophotrochozoa</taxon>
        <taxon>Platyhelminthes</taxon>
        <taxon>Cestoda</taxon>
        <taxon>Eucestoda</taxon>
        <taxon>Diphyllobothriidea</taxon>
        <taxon>Diphyllobothriidae</taxon>
        <taxon>Dibothriocephalus</taxon>
    </lineage>
</organism>
<name>A0A3P7MBN7_DIBLA</name>
<feature type="domain" description="Tyrosine-protein phosphatase" evidence="1">
    <location>
        <begin position="9"/>
        <end position="70"/>
    </location>
</feature>
<feature type="domain" description="Tyrosine specific protein phosphatases" evidence="2">
    <location>
        <begin position="14"/>
        <end position="61"/>
    </location>
</feature>
<keyword evidence="4" id="KW-1185">Reference proteome</keyword>
<dbReference type="EMBL" id="UYRU01071347">
    <property type="protein sequence ID" value="VDN20913.1"/>
    <property type="molecule type" value="Genomic_DNA"/>
</dbReference>
<reference evidence="3 4" key="1">
    <citation type="submission" date="2018-11" db="EMBL/GenBank/DDBJ databases">
        <authorList>
            <consortium name="Pathogen Informatics"/>
        </authorList>
    </citation>
    <scope>NUCLEOTIDE SEQUENCE [LARGE SCALE GENOMIC DNA]</scope>
</reference>
<gene>
    <name evidence="3" type="ORF">DILT_LOCUS13727</name>
</gene>
<evidence type="ECO:0008006" key="5">
    <source>
        <dbReference type="Google" id="ProtNLM"/>
    </source>
</evidence>
<dbReference type="PANTHER" id="PTHR19134">
    <property type="entry name" value="RECEPTOR-TYPE TYROSINE-PROTEIN PHOSPHATASE"/>
    <property type="match status" value="1"/>
</dbReference>
<dbReference type="Pfam" id="PF00102">
    <property type="entry name" value="Y_phosphatase"/>
    <property type="match status" value="1"/>
</dbReference>
<dbReference type="InterPro" id="IPR000242">
    <property type="entry name" value="PTP_cat"/>
</dbReference>
<evidence type="ECO:0000259" key="2">
    <source>
        <dbReference type="PROSITE" id="PS50056"/>
    </source>
</evidence>
<evidence type="ECO:0000313" key="4">
    <source>
        <dbReference type="Proteomes" id="UP000281553"/>
    </source>
</evidence>
<evidence type="ECO:0000259" key="1">
    <source>
        <dbReference type="PROSITE" id="PS50055"/>
    </source>
</evidence>
<dbReference type="PROSITE" id="PS50056">
    <property type="entry name" value="TYR_PHOSPHATASE_2"/>
    <property type="match status" value="1"/>
</dbReference>
<dbReference type="SUPFAM" id="SSF52799">
    <property type="entry name" value="(Phosphotyrosine protein) phosphatases II"/>
    <property type="match status" value="1"/>
</dbReference>
<dbReference type="InterPro" id="IPR003595">
    <property type="entry name" value="Tyr_Pase_cat"/>
</dbReference>
<evidence type="ECO:0000313" key="3">
    <source>
        <dbReference type="EMBL" id="VDN20913.1"/>
    </source>
</evidence>
<dbReference type="AlphaFoldDB" id="A0A3P7MBN7"/>